<keyword evidence="2" id="KW-1185">Reference proteome</keyword>
<proteinExistence type="predicted"/>
<evidence type="ECO:0000313" key="1">
    <source>
        <dbReference type="EMBL" id="KAI8557870.1"/>
    </source>
</evidence>
<reference evidence="1" key="1">
    <citation type="submission" date="2022-02" db="EMBL/GenBank/DDBJ databases">
        <title>Plant Genome Project.</title>
        <authorList>
            <person name="Zhang R.-G."/>
        </authorList>
    </citation>
    <scope>NUCLEOTIDE SEQUENCE</scope>
    <source>
        <strain evidence="1">AT1</strain>
    </source>
</reference>
<dbReference type="Proteomes" id="UP001062846">
    <property type="component" value="Chromosome 4"/>
</dbReference>
<organism evidence="1 2">
    <name type="scientific">Rhododendron molle</name>
    <name type="common">Chinese azalea</name>
    <name type="synonym">Azalea mollis</name>
    <dbReference type="NCBI Taxonomy" id="49168"/>
    <lineage>
        <taxon>Eukaryota</taxon>
        <taxon>Viridiplantae</taxon>
        <taxon>Streptophyta</taxon>
        <taxon>Embryophyta</taxon>
        <taxon>Tracheophyta</taxon>
        <taxon>Spermatophyta</taxon>
        <taxon>Magnoliopsida</taxon>
        <taxon>eudicotyledons</taxon>
        <taxon>Gunneridae</taxon>
        <taxon>Pentapetalae</taxon>
        <taxon>asterids</taxon>
        <taxon>Ericales</taxon>
        <taxon>Ericaceae</taxon>
        <taxon>Ericoideae</taxon>
        <taxon>Rhodoreae</taxon>
        <taxon>Rhododendron</taxon>
    </lineage>
</organism>
<comment type="caution">
    <text evidence="1">The sequence shown here is derived from an EMBL/GenBank/DDBJ whole genome shotgun (WGS) entry which is preliminary data.</text>
</comment>
<name>A0ACC0NX19_RHOML</name>
<accession>A0ACC0NX19</accession>
<dbReference type="EMBL" id="CM046391">
    <property type="protein sequence ID" value="KAI8557870.1"/>
    <property type="molecule type" value="Genomic_DNA"/>
</dbReference>
<protein>
    <submittedName>
        <fullName evidence="1">Uncharacterized protein</fullName>
    </submittedName>
</protein>
<sequence length="149" mass="16814">METPIASSSSIGKEEVFDPTYESNVYFDWRLDGCAMEMEVDKEEGAMDVVVSEPKSQQESVCHAKCKLMGLSIKYCAQKGSDLNIIGREIKRSDPGNRSPQKGIYPSGIDHSKRPNRADFYSVQSDHNLPKRPVFRRNREVVCGNKVVR</sequence>
<gene>
    <name evidence="1" type="ORF">RHMOL_Rhmol04G0044300</name>
</gene>
<evidence type="ECO:0000313" key="2">
    <source>
        <dbReference type="Proteomes" id="UP001062846"/>
    </source>
</evidence>